<sequence>MREQVDTVQNITLIHNLIRRELELFGKEYGVGTAATKVLSFLANTDKKDVFQRDIEEACGIRASTATVLMQQMEKAGLIKRRALARDQRLRKIVLTPAARKKSRAVAEEMTGLNAALLEGVSDKDAATFNAVLKQIQSNLSN</sequence>
<dbReference type="SUPFAM" id="SSF46785">
    <property type="entry name" value="Winged helix' DNA-binding domain"/>
    <property type="match status" value="1"/>
</dbReference>
<dbReference type="Pfam" id="PF12802">
    <property type="entry name" value="MarR_2"/>
    <property type="match status" value="1"/>
</dbReference>
<name>A0ABY7WRN4_9LACO</name>
<evidence type="ECO:0000256" key="3">
    <source>
        <dbReference type="ARBA" id="ARBA00023163"/>
    </source>
</evidence>
<dbReference type="PANTHER" id="PTHR42756:SF1">
    <property type="entry name" value="TRANSCRIPTIONAL REPRESSOR OF EMRAB OPERON"/>
    <property type="match status" value="1"/>
</dbReference>
<dbReference type="SMART" id="SM00347">
    <property type="entry name" value="HTH_MARR"/>
    <property type="match status" value="1"/>
</dbReference>
<feature type="domain" description="HTH marR-type" evidence="4">
    <location>
        <begin position="1"/>
        <end position="138"/>
    </location>
</feature>
<gene>
    <name evidence="5" type="ORF">PQ472_00975</name>
</gene>
<dbReference type="PANTHER" id="PTHR42756">
    <property type="entry name" value="TRANSCRIPTIONAL REGULATOR, MARR"/>
    <property type="match status" value="1"/>
</dbReference>
<dbReference type="PROSITE" id="PS50995">
    <property type="entry name" value="HTH_MARR_2"/>
    <property type="match status" value="1"/>
</dbReference>
<keyword evidence="1" id="KW-0805">Transcription regulation</keyword>
<evidence type="ECO:0000256" key="1">
    <source>
        <dbReference type="ARBA" id="ARBA00023015"/>
    </source>
</evidence>
<protein>
    <submittedName>
        <fullName evidence="5">MarR family winged helix-turn-helix transcriptional regulator</fullName>
    </submittedName>
</protein>
<dbReference type="Gene3D" id="1.10.10.10">
    <property type="entry name" value="Winged helix-like DNA-binding domain superfamily/Winged helix DNA-binding domain"/>
    <property type="match status" value="1"/>
</dbReference>
<keyword evidence="3" id="KW-0804">Transcription</keyword>
<organism evidence="5 6">
    <name type="scientific">Lacticaseibacillus pabuli</name>
    <dbReference type="NCBI Taxonomy" id="3025672"/>
    <lineage>
        <taxon>Bacteria</taxon>
        <taxon>Bacillati</taxon>
        <taxon>Bacillota</taxon>
        <taxon>Bacilli</taxon>
        <taxon>Lactobacillales</taxon>
        <taxon>Lactobacillaceae</taxon>
        <taxon>Lacticaseibacillus</taxon>
    </lineage>
</organism>
<keyword evidence="6" id="KW-1185">Reference proteome</keyword>
<dbReference type="InterPro" id="IPR000835">
    <property type="entry name" value="HTH_MarR-typ"/>
</dbReference>
<dbReference type="Proteomes" id="UP001220377">
    <property type="component" value="Chromosome"/>
</dbReference>
<evidence type="ECO:0000256" key="2">
    <source>
        <dbReference type="ARBA" id="ARBA00023125"/>
    </source>
</evidence>
<evidence type="ECO:0000259" key="4">
    <source>
        <dbReference type="PROSITE" id="PS50995"/>
    </source>
</evidence>
<dbReference type="RefSeq" id="WP_274260579.1">
    <property type="nucleotide sequence ID" value="NZ_CP117884.1"/>
</dbReference>
<evidence type="ECO:0000313" key="5">
    <source>
        <dbReference type="EMBL" id="WDF82845.1"/>
    </source>
</evidence>
<dbReference type="PRINTS" id="PR00598">
    <property type="entry name" value="HTHMARR"/>
</dbReference>
<keyword evidence="2" id="KW-0238">DNA-binding</keyword>
<evidence type="ECO:0000313" key="6">
    <source>
        <dbReference type="Proteomes" id="UP001220377"/>
    </source>
</evidence>
<proteinExistence type="predicted"/>
<dbReference type="InterPro" id="IPR036388">
    <property type="entry name" value="WH-like_DNA-bd_sf"/>
</dbReference>
<accession>A0ABY7WRN4</accession>
<dbReference type="EMBL" id="CP117884">
    <property type="protein sequence ID" value="WDF82845.1"/>
    <property type="molecule type" value="Genomic_DNA"/>
</dbReference>
<dbReference type="InterPro" id="IPR036390">
    <property type="entry name" value="WH_DNA-bd_sf"/>
</dbReference>
<reference evidence="5 6" key="1">
    <citation type="submission" date="2023-02" db="EMBL/GenBank/DDBJ databases">
        <title>Genome sequence of Lacticaseibacillus sp. KACC 23028.</title>
        <authorList>
            <person name="Kim S."/>
            <person name="Heo J."/>
            <person name="Kwon S.-W."/>
        </authorList>
    </citation>
    <scope>NUCLEOTIDE SEQUENCE [LARGE SCALE GENOMIC DNA]</scope>
    <source>
        <strain evidence="5 6">KACC 23028</strain>
    </source>
</reference>